<evidence type="ECO:0000313" key="1">
    <source>
        <dbReference type="EMBL" id="MFC3530041.1"/>
    </source>
</evidence>
<dbReference type="EMBL" id="JBHRXJ010000018">
    <property type="protein sequence ID" value="MFC3530041.1"/>
    <property type="molecule type" value="Genomic_DNA"/>
</dbReference>
<sequence>MPSYTFFIDETGNRNPNHRPDIGRQNRDWFAIGGILVKSEEIDQCKLARQRFADEWRITAPLHMTDMLGEHKKFSWLGKLSDEKRDRFWSDYKAMLASIPVIGLACVIDRPGYVARGYLQVHKDPWLLCRSAFDISVERAAKFAIRDGRKLNVVFEEDAGINRIITGYFRNLKANGLEFDGKTSGRYAPLSKEAFAATLGTVEHKPKANALLQIADTYLYAMARHPYDQKFNIYRRLRDSRKLANFVLTNEEIPYMGIKHYCFDRK</sequence>
<dbReference type="Pfam" id="PF12686">
    <property type="entry name" value="DUF3800"/>
    <property type="match status" value="1"/>
</dbReference>
<proteinExistence type="predicted"/>
<dbReference type="Proteomes" id="UP001595721">
    <property type="component" value="Unassembled WGS sequence"/>
</dbReference>
<gene>
    <name evidence="1" type="ORF">ACFOMH_17870</name>
</gene>
<protein>
    <submittedName>
        <fullName evidence="1">DUF3800 domain-containing protein</fullName>
    </submittedName>
</protein>
<evidence type="ECO:0000313" key="2">
    <source>
        <dbReference type="Proteomes" id="UP001595721"/>
    </source>
</evidence>
<organism evidence="1 2">
    <name type="scientific">Paracoccus mangrovi</name>
    <dbReference type="NCBI Taxonomy" id="1715645"/>
    <lineage>
        <taxon>Bacteria</taxon>
        <taxon>Pseudomonadati</taxon>
        <taxon>Pseudomonadota</taxon>
        <taxon>Alphaproteobacteria</taxon>
        <taxon>Rhodobacterales</taxon>
        <taxon>Paracoccaceae</taxon>
        <taxon>Paracoccus</taxon>
    </lineage>
</organism>
<dbReference type="RefSeq" id="WP_377746171.1">
    <property type="nucleotide sequence ID" value="NZ_JBHRXJ010000018.1"/>
</dbReference>
<reference evidence="2" key="1">
    <citation type="journal article" date="2019" name="Int. J. Syst. Evol. Microbiol.">
        <title>The Global Catalogue of Microorganisms (GCM) 10K type strain sequencing project: providing services to taxonomists for standard genome sequencing and annotation.</title>
        <authorList>
            <consortium name="The Broad Institute Genomics Platform"/>
            <consortium name="The Broad Institute Genome Sequencing Center for Infectious Disease"/>
            <person name="Wu L."/>
            <person name="Ma J."/>
        </authorList>
    </citation>
    <scope>NUCLEOTIDE SEQUENCE [LARGE SCALE GENOMIC DNA]</scope>
    <source>
        <strain evidence="2">KCTC 42899</strain>
    </source>
</reference>
<accession>A0ABV7RCK5</accession>
<name>A0ABV7RCK5_9RHOB</name>
<comment type="caution">
    <text evidence="1">The sequence shown here is derived from an EMBL/GenBank/DDBJ whole genome shotgun (WGS) entry which is preliminary data.</text>
</comment>
<dbReference type="InterPro" id="IPR024524">
    <property type="entry name" value="DUF3800"/>
</dbReference>
<keyword evidence="2" id="KW-1185">Reference proteome</keyword>